<dbReference type="SMART" id="SM00448">
    <property type="entry name" value="REC"/>
    <property type="match status" value="1"/>
</dbReference>
<dbReference type="Pfam" id="PF00072">
    <property type="entry name" value="Response_reg"/>
    <property type="match status" value="1"/>
</dbReference>
<evidence type="ECO:0000259" key="7">
    <source>
        <dbReference type="PROSITE" id="PS50110"/>
    </source>
</evidence>
<name>A0A9D1FHA0_9PROT</name>
<dbReference type="GO" id="GO:0006355">
    <property type="term" value="P:regulation of DNA-templated transcription"/>
    <property type="evidence" value="ECO:0007669"/>
    <property type="project" value="TreeGrafter"/>
</dbReference>
<accession>A0A9D1FHA0</accession>
<dbReference type="InterPro" id="IPR001789">
    <property type="entry name" value="Sig_transdc_resp-reg_receiver"/>
</dbReference>
<keyword evidence="1 6" id="KW-0597">Phosphoprotein</keyword>
<keyword evidence="5" id="KW-0804">Transcription</keyword>
<dbReference type="InterPro" id="IPR039420">
    <property type="entry name" value="WalR-like"/>
</dbReference>
<dbReference type="PANTHER" id="PTHR48111">
    <property type="entry name" value="REGULATOR OF RPOS"/>
    <property type="match status" value="1"/>
</dbReference>
<dbReference type="PANTHER" id="PTHR48111:SF4">
    <property type="entry name" value="DNA-BINDING DUAL TRANSCRIPTIONAL REGULATOR OMPR"/>
    <property type="match status" value="1"/>
</dbReference>
<feature type="modified residue" description="4-aspartylphosphate" evidence="6">
    <location>
        <position position="53"/>
    </location>
</feature>
<dbReference type="EMBL" id="DVJI01000012">
    <property type="protein sequence ID" value="HIS71028.1"/>
    <property type="molecule type" value="Genomic_DNA"/>
</dbReference>
<evidence type="ECO:0000256" key="6">
    <source>
        <dbReference type="PROSITE-ProRule" id="PRU00169"/>
    </source>
</evidence>
<proteinExistence type="predicted"/>
<keyword evidence="3" id="KW-0805">Transcription regulation</keyword>
<dbReference type="PROSITE" id="PS50110">
    <property type="entry name" value="RESPONSE_REGULATORY"/>
    <property type="match status" value="1"/>
</dbReference>
<dbReference type="InterPro" id="IPR011006">
    <property type="entry name" value="CheY-like_superfamily"/>
</dbReference>
<feature type="domain" description="Response regulatory" evidence="7">
    <location>
        <begin position="4"/>
        <end position="118"/>
    </location>
</feature>
<dbReference type="CDD" id="cd17574">
    <property type="entry name" value="REC_OmpR"/>
    <property type="match status" value="1"/>
</dbReference>
<keyword evidence="2" id="KW-0902">Two-component regulatory system</keyword>
<dbReference type="GO" id="GO:0032993">
    <property type="term" value="C:protein-DNA complex"/>
    <property type="evidence" value="ECO:0007669"/>
    <property type="project" value="TreeGrafter"/>
</dbReference>
<comment type="caution">
    <text evidence="8">The sequence shown here is derived from an EMBL/GenBank/DDBJ whole genome shotgun (WGS) entry which is preliminary data.</text>
</comment>
<reference evidence="8" key="2">
    <citation type="journal article" date="2021" name="PeerJ">
        <title>Extensive microbial diversity within the chicken gut microbiome revealed by metagenomics and culture.</title>
        <authorList>
            <person name="Gilroy R."/>
            <person name="Ravi A."/>
            <person name="Getino M."/>
            <person name="Pursley I."/>
            <person name="Horton D.L."/>
            <person name="Alikhan N.F."/>
            <person name="Baker D."/>
            <person name="Gharbi K."/>
            <person name="Hall N."/>
            <person name="Watson M."/>
            <person name="Adriaenssens E.M."/>
            <person name="Foster-Nyarko E."/>
            <person name="Jarju S."/>
            <person name="Secka A."/>
            <person name="Antonio M."/>
            <person name="Oren A."/>
            <person name="Chaudhuri R.R."/>
            <person name="La Ragione R."/>
            <person name="Hildebrand F."/>
            <person name="Pallen M.J."/>
        </authorList>
    </citation>
    <scope>NUCLEOTIDE SEQUENCE</scope>
    <source>
        <strain evidence="8">ChiGjej3B3-5194</strain>
    </source>
</reference>
<evidence type="ECO:0000313" key="8">
    <source>
        <dbReference type="EMBL" id="HIS71028.1"/>
    </source>
</evidence>
<reference evidence="8" key="1">
    <citation type="submission" date="2020-10" db="EMBL/GenBank/DDBJ databases">
        <authorList>
            <person name="Gilroy R."/>
        </authorList>
    </citation>
    <scope>NUCLEOTIDE SEQUENCE</scope>
    <source>
        <strain evidence="8">ChiGjej3B3-5194</strain>
    </source>
</reference>
<gene>
    <name evidence="8" type="ORF">IAD02_03520</name>
</gene>
<dbReference type="GO" id="GO:0005829">
    <property type="term" value="C:cytosol"/>
    <property type="evidence" value="ECO:0007669"/>
    <property type="project" value="TreeGrafter"/>
</dbReference>
<evidence type="ECO:0000256" key="2">
    <source>
        <dbReference type="ARBA" id="ARBA00023012"/>
    </source>
</evidence>
<protein>
    <submittedName>
        <fullName evidence="8">Response regulator transcription factor</fullName>
    </submittedName>
</protein>
<evidence type="ECO:0000313" key="9">
    <source>
        <dbReference type="Proteomes" id="UP000886742"/>
    </source>
</evidence>
<sequence>MNKTVLIIDDDDMLRKTLARGLRDNGFNVLTAPSAEEGDKILAHVVADAIVLDRMMAGRDGLTFLRDLRARGVMIPVIMLTAMSGAENAIDGLAGGANDYLAKPFQLRELILRLNNIIKNNELPDDRLPGGLIFTDEEFFITDPQKPGSAPRILPLSGEEKKLLRGLTTPFGNITPATPMVAKRLRNKLNVVLSDIDIITIRGRGYKLVHIRPSSNNNGDEK</sequence>
<dbReference type="SUPFAM" id="SSF52172">
    <property type="entry name" value="CheY-like"/>
    <property type="match status" value="1"/>
</dbReference>
<evidence type="ECO:0000256" key="1">
    <source>
        <dbReference type="ARBA" id="ARBA00022553"/>
    </source>
</evidence>
<organism evidence="8 9">
    <name type="scientific">Candidatus Enterousia intestinigallinarum</name>
    <dbReference type="NCBI Taxonomy" id="2840790"/>
    <lineage>
        <taxon>Bacteria</taxon>
        <taxon>Pseudomonadati</taxon>
        <taxon>Pseudomonadota</taxon>
        <taxon>Alphaproteobacteria</taxon>
        <taxon>Candidatus Enterousia</taxon>
    </lineage>
</organism>
<dbReference type="AlphaFoldDB" id="A0A9D1FHA0"/>
<keyword evidence="4" id="KW-0238">DNA-binding</keyword>
<evidence type="ECO:0000256" key="3">
    <source>
        <dbReference type="ARBA" id="ARBA00023015"/>
    </source>
</evidence>
<dbReference type="GO" id="GO:0000156">
    <property type="term" value="F:phosphorelay response regulator activity"/>
    <property type="evidence" value="ECO:0007669"/>
    <property type="project" value="TreeGrafter"/>
</dbReference>
<evidence type="ECO:0000256" key="4">
    <source>
        <dbReference type="ARBA" id="ARBA00023125"/>
    </source>
</evidence>
<evidence type="ECO:0000256" key="5">
    <source>
        <dbReference type="ARBA" id="ARBA00023163"/>
    </source>
</evidence>
<dbReference type="Gene3D" id="3.40.50.2300">
    <property type="match status" value="1"/>
</dbReference>
<dbReference type="GO" id="GO:0000976">
    <property type="term" value="F:transcription cis-regulatory region binding"/>
    <property type="evidence" value="ECO:0007669"/>
    <property type="project" value="TreeGrafter"/>
</dbReference>
<dbReference type="Proteomes" id="UP000886742">
    <property type="component" value="Unassembled WGS sequence"/>
</dbReference>